<dbReference type="InterPro" id="IPR027396">
    <property type="entry name" value="DsrEFH-like"/>
</dbReference>
<comment type="caution">
    <text evidence="1">The sequence shown here is derived from an EMBL/GenBank/DDBJ whole genome shotgun (WGS) entry which is preliminary data.</text>
</comment>
<accession>A0A558HI99</accession>
<organism evidence="1 2">
    <name type="scientific">Cobetia crustatorum</name>
    <dbReference type="NCBI Taxonomy" id="553385"/>
    <lineage>
        <taxon>Bacteria</taxon>
        <taxon>Pseudomonadati</taxon>
        <taxon>Pseudomonadota</taxon>
        <taxon>Gammaproteobacteria</taxon>
        <taxon>Oceanospirillales</taxon>
        <taxon>Halomonadaceae</taxon>
        <taxon>Cobetia</taxon>
    </lineage>
</organism>
<sequence length="96" mass="10417">MNLHLLNRSPFSSRVYEDVLNAMGSEDQLLLIEDGVNGALSSAGHYLAGLEGRLFALREDLESRGLSGRCSESVIVVDVDGFVALTEAADKTISWF</sequence>
<dbReference type="NCBIfam" id="TIGR03011">
    <property type="entry name" value="sulf_tusB_dsrH"/>
    <property type="match status" value="1"/>
</dbReference>
<keyword evidence="2" id="KW-1185">Reference proteome</keyword>
<dbReference type="OrthoDB" id="9795117at2"/>
<dbReference type="SUPFAM" id="SSF75169">
    <property type="entry name" value="DsrEFH-like"/>
    <property type="match status" value="1"/>
</dbReference>
<dbReference type="Pfam" id="PF04077">
    <property type="entry name" value="DsrH"/>
    <property type="match status" value="1"/>
</dbReference>
<dbReference type="EMBL" id="VNFH01000009">
    <property type="protein sequence ID" value="TVU68865.1"/>
    <property type="molecule type" value="Genomic_DNA"/>
</dbReference>
<name>A0A558HI99_9GAMM</name>
<proteinExistence type="predicted"/>
<protein>
    <submittedName>
        <fullName evidence="1">Sulfurtransferase complex subunit TusB</fullName>
    </submittedName>
</protein>
<evidence type="ECO:0000313" key="1">
    <source>
        <dbReference type="EMBL" id="TVU68865.1"/>
    </source>
</evidence>
<dbReference type="GO" id="GO:0002143">
    <property type="term" value="P:tRNA wobble position uridine thiolation"/>
    <property type="evidence" value="ECO:0007669"/>
    <property type="project" value="InterPro"/>
</dbReference>
<dbReference type="Gene3D" id="3.40.1260.10">
    <property type="entry name" value="DsrEFH-like"/>
    <property type="match status" value="1"/>
</dbReference>
<dbReference type="Proteomes" id="UP000319941">
    <property type="component" value="Unassembled WGS sequence"/>
</dbReference>
<dbReference type="PANTHER" id="PTHR37526">
    <property type="entry name" value="PROTEIN TUSB"/>
    <property type="match status" value="1"/>
</dbReference>
<dbReference type="GO" id="GO:1990228">
    <property type="term" value="C:sulfurtransferase complex"/>
    <property type="evidence" value="ECO:0007669"/>
    <property type="project" value="TreeGrafter"/>
</dbReference>
<dbReference type="PANTHER" id="PTHR37526:SF1">
    <property type="entry name" value="PROTEIN TUSB"/>
    <property type="match status" value="1"/>
</dbReference>
<dbReference type="STRING" id="553385.GCA_000591415_03491"/>
<reference evidence="1 2" key="1">
    <citation type="submission" date="2019-07" db="EMBL/GenBank/DDBJ databases">
        <title>Diversity of Bacteria from Kongsfjorden, Arctic.</title>
        <authorList>
            <person name="Yu Y."/>
        </authorList>
    </citation>
    <scope>NUCLEOTIDE SEQUENCE [LARGE SCALE GENOMIC DNA]</scope>
    <source>
        <strain evidence="1 2">SM1923</strain>
    </source>
</reference>
<dbReference type="AlphaFoldDB" id="A0A558HI99"/>
<evidence type="ECO:0000313" key="2">
    <source>
        <dbReference type="Proteomes" id="UP000319941"/>
    </source>
</evidence>
<dbReference type="GO" id="GO:0016740">
    <property type="term" value="F:transferase activity"/>
    <property type="evidence" value="ECO:0007669"/>
    <property type="project" value="UniProtKB-KW"/>
</dbReference>
<keyword evidence="1" id="KW-0808">Transferase</keyword>
<gene>
    <name evidence="1" type="primary">dsrH</name>
    <name evidence="1" type="ORF">FQP86_13310</name>
</gene>
<dbReference type="InterPro" id="IPR007215">
    <property type="entry name" value="Sulphur_relay_TusB/DsrH"/>
</dbReference>